<evidence type="ECO:0000259" key="2">
    <source>
        <dbReference type="Pfam" id="PF13339"/>
    </source>
</evidence>
<dbReference type="PANTHER" id="PTHR15565">
    <property type="entry name" value="AATF PROTEIN APOPTOSIS ANTAGONIZING TRANSCRIPTION FACTOR"/>
    <property type="match status" value="1"/>
</dbReference>
<reference evidence="4" key="1">
    <citation type="journal article" date="2011" name="PLoS Pathog.">
        <title>Comparative genomics yields insights into niche adaptation of plant vascular wilt pathogens.</title>
        <authorList>
            <person name="Klosterman S.J."/>
            <person name="Subbarao K.V."/>
            <person name="Kang S."/>
            <person name="Veronese P."/>
            <person name="Gold S.E."/>
            <person name="Thomma B.P.H.J."/>
            <person name="Chen Z."/>
            <person name="Henrissat B."/>
            <person name="Lee Y.-H."/>
            <person name="Park J."/>
            <person name="Garcia-Pedrajas M.D."/>
            <person name="Barbara D.J."/>
            <person name="Anchieta A."/>
            <person name="de Jonge R."/>
            <person name="Santhanam P."/>
            <person name="Maruthachalam K."/>
            <person name="Atallah Z."/>
            <person name="Amyotte S.G."/>
            <person name="Paz Z."/>
            <person name="Inderbitzin P."/>
            <person name="Hayes R.J."/>
            <person name="Heiman D.I."/>
            <person name="Young S."/>
            <person name="Zeng Q."/>
            <person name="Engels R."/>
            <person name="Galagan J."/>
            <person name="Cuomo C.A."/>
            <person name="Dobinson K.F."/>
            <person name="Ma L.-J."/>
        </authorList>
    </citation>
    <scope>NUCLEOTIDE SEQUENCE [LARGE SCALE GENOMIC DNA]</scope>
    <source>
        <strain evidence="4">VaMs.102 / ATCC MYA-4576 / FGSC 10136</strain>
    </source>
</reference>
<feature type="region of interest" description="Disordered" evidence="1">
    <location>
        <begin position="1"/>
        <end position="30"/>
    </location>
</feature>
<dbReference type="OrthoDB" id="5783963at2759"/>
<dbReference type="PANTHER" id="PTHR15565:SF0">
    <property type="entry name" value="PROTEIN AATF"/>
    <property type="match status" value="1"/>
</dbReference>
<dbReference type="Proteomes" id="UP000008698">
    <property type="component" value="Unassembled WGS sequence"/>
</dbReference>
<dbReference type="AlphaFoldDB" id="C9SWJ3"/>
<organism evidence="4">
    <name type="scientific">Verticillium alfalfae (strain VaMs.102 / ATCC MYA-4576 / FGSC 10136)</name>
    <name type="common">Verticillium wilt of alfalfa</name>
    <name type="synonym">Verticillium albo-atrum</name>
    <dbReference type="NCBI Taxonomy" id="526221"/>
    <lineage>
        <taxon>Eukaryota</taxon>
        <taxon>Fungi</taxon>
        <taxon>Dikarya</taxon>
        <taxon>Ascomycota</taxon>
        <taxon>Pezizomycotina</taxon>
        <taxon>Sordariomycetes</taxon>
        <taxon>Hypocreomycetidae</taxon>
        <taxon>Glomerellales</taxon>
        <taxon>Plectosphaerellaceae</taxon>
        <taxon>Verticillium</taxon>
    </lineage>
</organism>
<evidence type="ECO:0000313" key="3">
    <source>
        <dbReference type="EMBL" id="EEY23158.1"/>
    </source>
</evidence>
<feature type="region of interest" description="Disordered" evidence="1">
    <location>
        <begin position="113"/>
        <end position="144"/>
    </location>
</feature>
<name>C9SWJ3_VERA1</name>
<evidence type="ECO:0000256" key="1">
    <source>
        <dbReference type="SAM" id="MobiDB-lite"/>
    </source>
</evidence>
<dbReference type="STRING" id="526221.C9SWJ3"/>
<dbReference type="GO" id="GO:0000462">
    <property type="term" value="P:maturation of SSU-rRNA from tricistronic rRNA transcript (SSU-rRNA, 5.8S rRNA, LSU-rRNA)"/>
    <property type="evidence" value="ECO:0007669"/>
    <property type="project" value="TreeGrafter"/>
</dbReference>
<protein>
    <submittedName>
        <fullName evidence="3">Bfr-2</fullName>
    </submittedName>
</protein>
<dbReference type="InterPro" id="IPR039223">
    <property type="entry name" value="AATF/Bfr2"/>
</dbReference>
<dbReference type="GO" id="GO:0005730">
    <property type="term" value="C:nucleolus"/>
    <property type="evidence" value="ECO:0007669"/>
    <property type="project" value="TreeGrafter"/>
</dbReference>
<dbReference type="eggNOG" id="KOG2773">
    <property type="taxonomic scope" value="Eukaryota"/>
</dbReference>
<dbReference type="InterPro" id="IPR025160">
    <property type="entry name" value="AATF"/>
</dbReference>
<feature type="compositionally biased region" description="Basic residues" evidence="1">
    <location>
        <begin position="122"/>
        <end position="144"/>
    </location>
</feature>
<keyword evidence="4" id="KW-1185">Reference proteome</keyword>
<gene>
    <name evidence="3" type="ORF">VDBG_09268</name>
</gene>
<dbReference type="HOGENOM" id="CLU_1797910_0_0_1"/>
<dbReference type="GeneID" id="9529136"/>
<sequence>MPVRATLVPSASASSSASTPDKKRKRDTSTEALWAALQETDARAAKHRRKVLDTWSSKTRNATVEVKSRNLISSQQSLVASLEDQLLNSDRLIKRARTPRSCAPVQVAAKVNEDASVSSWSRGHRTRRPRRRAAARWRRSGGLP</sequence>
<evidence type="ECO:0000313" key="4">
    <source>
        <dbReference type="Proteomes" id="UP000008698"/>
    </source>
</evidence>
<dbReference type="EMBL" id="DS985227">
    <property type="protein sequence ID" value="EEY23158.1"/>
    <property type="molecule type" value="Genomic_DNA"/>
</dbReference>
<dbReference type="RefSeq" id="XP_003000773.1">
    <property type="nucleotide sequence ID" value="XM_003000727.1"/>
</dbReference>
<dbReference type="Pfam" id="PF13339">
    <property type="entry name" value="AATF-Che1"/>
    <property type="match status" value="1"/>
</dbReference>
<proteinExistence type="predicted"/>
<feature type="domain" description="AATF leucine zipper-containing" evidence="2">
    <location>
        <begin position="13"/>
        <end position="58"/>
    </location>
</feature>
<accession>C9SWJ3</accession>
<dbReference type="KEGG" id="val:VDBG_09268"/>